<organism evidence="9 10">
    <name type="scientific">Pelagerythrobacter marensis</name>
    <dbReference type="NCBI Taxonomy" id="543877"/>
    <lineage>
        <taxon>Bacteria</taxon>
        <taxon>Pseudomonadati</taxon>
        <taxon>Pseudomonadota</taxon>
        <taxon>Alphaproteobacteria</taxon>
        <taxon>Sphingomonadales</taxon>
        <taxon>Erythrobacteraceae</taxon>
        <taxon>Pelagerythrobacter</taxon>
    </lineage>
</organism>
<dbReference type="InterPro" id="IPR036942">
    <property type="entry name" value="Beta-barrel_TonB_sf"/>
</dbReference>
<comment type="subcellular location">
    <subcellularLocation>
        <location evidence="1 4">Cell outer membrane</location>
    </subcellularLocation>
</comment>
<feature type="chain" id="PRO_5047471688" evidence="6">
    <location>
        <begin position="40"/>
        <end position="1015"/>
    </location>
</feature>
<comment type="similarity">
    <text evidence="4">Belongs to the TonB-dependent receptor family.</text>
</comment>
<feature type="signal peptide" evidence="6">
    <location>
        <begin position="1"/>
        <end position="39"/>
    </location>
</feature>
<evidence type="ECO:0000256" key="2">
    <source>
        <dbReference type="ARBA" id="ARBA00023136"/>
    </source>
</evidence>
<dbReference type="Pfam" id="PF00593">
    <property type="entry name" value="TonB_dep_Rec_b-barrel"/>
    <property type="match status" value="1"/>
</dbReference>
<keyword evidence="9" id="KW-0675">Receptor</keyword>
<evidence type="ECO:0000256" key="6">
    <source>
        <dbReference type="SAM" id="SignalP"/>
    </source>
</evidence>
<evidence type="ECO:0000256" key="4">
    <source>
        <dbReference type="RuleBase" id="RU003357"/>
    </source>
</evidence>
<evidence type="ECO:0000259" key="8">
    <source>
        <dbReference type="Pfam" id="PF07715"/>
    </source>
</evidence>
<dbReference type="InterPro" id="IPR012910">
    <property type="entry name" value="Plug_dom"/>
</dbReference>
<dbReference type="PANTHER" id="PTHR47234:SF2">
    <property type="entry name" value="TONB-DEPENDENT RECEPTOR"/>
    <property type="match status" value="1"/>
</dbReference>
<proteinExistence type="inferred from homology"/>
<gene>
    <name evidence="9" type="ORF">V5F89_05005</name>
</gene>
<evidence type="ECO:0000256" key="3">
    <source>
        <dbReference type="ARBA" id="ARBA00023237"/>
    </source>
</evidence>
<evidence type="ECO:0000256" key="5">
    <source>
        <dbReference type="SAM" id="MobiDB-lite"/>
    </source>
</evidence>
<dbReference type="SUPFAM" id="SSF56935">
    <property type="entry name" value="Porins"/>
    <property type="match status" value="1"/>
</dbReference>
<evidence type="ECO:0000313" key="9">
    <source>
        <dbReference type="EMBL" id="WWA48264.1"/>
    </source>
</evidence>
<evidence type="ECO:0000259" key="7">
    <source>
        <dbReference type="Pfam" id="PF00593"/>
    </source>
</evidence>
<feature type="region of interest" description="Disordered" evidence="5">
    <location>
        <begin position="99"/>
        <end position="123"/>
    </location>
</feature>
<keyword evidence="10" id="KW-1185">Reference proteome</keyword>
<protein>
    <submittedName>
        <fullName evidence="9">TonB-dependent receptor</fullName>
    </submittedName>
</protein>
<sequence length="1015" mass="108590">MMRIDMFIQRYSRIGGARTTLLATSALAALATLPAAASAQEQESDPFATAAAENAPIVVTGSRIRRDPADESAPRVVLSEEVVESRGYTSAAQALNTLTSNSPQLSQADNSGESSGSGQQFPNLFGLGPGRTLTLVNGRRMVTTSSGLGDAQVDANIIPLGLLERVEVIQGGGAAVYGSDAIAGVVNYVLKDDFEGLELDAQNGISSRGDFHTYSLRGTAGTNFADGRGNVAVDINYAKSPILRFADRPLSALGRLTVTNPENETPDDGIPSRKELLDAHFWEFNANGVLFNAPAPFTRFLTQLDGTPLQFAPDGGLMAFDPGEEVGIPFASGGDGFAYRDLVGLRTGVERLTGNMIASYELSSAVTAKAELLYARTEGEEIPQGQSRTILNAGSYAGPVIFTIDNPFLSASARNTLSAANPGFAAGAPLFLSKYFYDLTPSNSQTTETETYRGVIGLEGDFAAGWRDFYWTVSGSYARVEGSQRRWEVDNAKYNNAINAVRSGGAIVCAINADADPDNDDPACDPINPFGNGNVSQGAREYVSLQAGQDYTNEQIDFLATLGGDLVRLPGGDVQFSLAYEHRDEQVSFMPLEANRLGLFGGGTMELAQSGGYNTDEFSGELLVPIIGSGMEVPLVETLELSAAGRYVDNSIAGKEEVWDLSLRWQPVYGVTVRASRSRNFRAPTLTQLFAPSTTSLDSAGTDPCDADRISSGPNPDVRYANCLALFEANPGYGVEADGSNAGASAADRLAGFQSPAENFQRATITTGGNPDLRNEVSDTFTYGIVLQPAFIPGLTISADRVEIDLEDGLSPFTTEDFAAACYDNVNPDPEVCAAFDRIANPDGLNPGGTILKGTTTTFNAGVVKYRGEIYAIDYRFEPAGGDLGRFHVGIDATHNTLLTTSVTGETFVRTDNTYLKPTWEGRFNLDWEKGPVRVSYQAYYLDETKADSDATIENNPHPILSSNLTHSLSAQFEAGAMTFRLGVDNLTDEQPSYPQISYGDILGRRFWAGIKVRM</sequence>
<keyword evidence="3" id="KW-0998">Cell outer membrane</keyword>
<keyword evidence="2 4" id="KW-0472">Membrane</keyword>
<dbReference type="InterPro" id="IPR000531">
    <property type="entry name" value="Beta-barrel_TonB"/>
</dbReference>
<accession>A0ABZ2D5Y0</accession>
<dbReference type="Gene3D" id="2.40.170.20">
    <property type="entry name" value="TonB-dependent receptor, beta-barrel domain"/>
    <property type="match status" value="1"/>
</dbReference>
<keyword evidence="6" id="KW-0732">Signal</keyword>
<dbReference type="InterPro" id="IPR037066">
    <property type="entry name" value="Plug_dom_sf"/>
</dbReference>
<name>A0ABZ2D5Y0_9SPHN</name>
<evidence type="ECO:0000256" key="1">
    <source>
        <dbReference type="ARBA" id="ARBA00004442"/>
    </source>
</evidence>
<dbReference type="Proteomes" id="UP001335183">
    <property type="component" value="Chromosome"/>
</dbReference>
<feature type="domain" description="TonB-dependent receptor-like beta-barrel" evidence="7">
    <location>
        <begin position="429"/>
        <end position="987"/>
    </location>
</feature>
<evidence type="ECO:0000313" key="10">
    <source>
        <dbReference type="Proteomes" id="UP001335183"/>
    </source>
</evidence>
<dbReference type="Pfam" id="PF07715">
    <property type="entry name" value="Plug"/>
    <property type="match status" value="1"/>
</dbReference>
<dbReference type="Gene3D" id="2.170.130.10">
    <property type="entry name" value="TonB-dependent receptor, plug domain"/>
    <property type="match status" value="1"/>
</dbReference>
<feature type="domain" description="TonB-dependent receptor plug" evidence="8">
    <location>
        <begin position="70"/>
        <end position="185"/>
    </location>
</feature>
<feature type="compositionally biased region" description="Polar residues" evidence="5">
    <location>
        <begin position="99"/>
        <end position="122"/>
    </location>
</feature>
<keyword evidence="4" id="KW-0798">TonB box</keyword>
<dbReference type="RefSeq" id="WP_338447149.1">
    <property type="nucleotide sequence ID" value="NZ_CP144918.1"/>
</dbReference>
<reference evidence="9 10" key="1">
    <citation type="submission" date="2024-02" db="EMBL/GenBank/DDBJ databases">
        <title>The whole genome sequence of five bacterial samples isolated from Abu Dhabi Sabkha-shore region.</title>
        <authorList>
            <person name="Sudalaimuthuasari N."/>
            <person name="Sarfraz B."/>
            <person name="Tuyisabe J.D."/>
            <person name="Mugisha Ntwali L.D.M."/>
            <person name="Ali A.I.A.A."/>
            <person name="Almansoori S.Z.A."/>
            <person name="Alajami H.S.A."/>
            <person name="Almeqbaali A.A.S."/>
            <person name="Kundu B."/>
            <person name="Saeed E.E."/>
            <person name="Sukumarinath V."/>
            <person name="Mishra A.K."/>
            <person name="Hazzouri K.M."/>
            <person name="Almaskari R."/>
            <person name="Sharma A.K."/>
            <person name="Amiri K.M.A."/>
        </authorList>
    </citation>
    <scope>NUCLEOTIDE SEQUENCE [LARGE SCALE GENOMIC DNA]</scope>
    <source>
        <strain evidence="10">kcgeb_sd</strain>
    </source>
</reference>
<dbReference type="EMBL" id="CP144918">
    <property type="protein sequence ID" value="WWA48264.1"/>
    <property type="molecule type" value="Genomic_DNA"/>
</dbReference>
<dbReference type="PANTHER" id="PTHR47234">
    <property type="match status" value="1"/>
</dbReference>